<dbReference type="InterPro" id="IPR036271">
    <property type="entry name" value="Tet_transcr_reg_TetR-rel_C_sf"/>
</dbReference>
<dbReference type="STRING" id="1429043.X474_06155"/>
<proteinExistence type="predicted"/>
<evidence type="ECO:0000256" key="3">
    <source>
        <dbReference type="ARBA" id="ARBA00023163"/>
    </source>
</evidence>
<dbReference type="PANTHER" id="PTHR30055">
    <property type="entry name" value="HTH-TYPE TRANSCRIPTIONAL REGULATOR RUTR"/>
    <property type="match status" value="1"/>
</dbReference>
<dbReference type="Gene3D" id="1.10.357.10">
    <property type="entry name" value="Tetracycline Repressor, domain 2"/>
    <property type="match status" value="1"/>
</dbReference>
<evidence type="ECO:0000313" key="7">
    <source>
        <dbReference type="Proteomes" id="UP000032233"/>
    </source>
</evidence>
<dbReference type="GO" id="GO:0000976">
    <property type="term" value="F:transcription cis-regulatory region binding"/>
    <property type="evidence" value="ECO:0007669"/>
    <property type="project" value="TreeGrafter"/>
</dbReference>
<evidence type="ECO:0000256" key="1">
    <source>
        <dbReference type="ARBA" id="ARBA00023015"/>
    </source>
</evidence>
<dbReference type="SUPFAM" id="SSF48498">
    <property type="entry name" value="Tetracyclin repressor-like, C-terminal domain"/>
    <property type="match status" value="1"/>
</dbReference>
<organism evidence="6 7">
    <name type="scientific">Dethiosulfatarculus sandiegensis</name>
    <dbReference type="NCBI Taxonomy" id="1429043"/>
    <lineage>
        <taxon>Bacteria</taxon>
        <taxon>Pseudomonadati</taxon>
        <taxon>Thermodesulfobacteriota</taxon>
        <taxon>Desulfarculia</taxon>
        <taxon>Desulfarculales</taxon>
        <taxon>Desulfarculaceae</taxon>
        <taxon>Dethiosulfatarculus</taxon>
    </lineage>
</organism>
<gene>
    <name evidence="6" type="ORF">X474_06155</name>
</gene>
<evidence type="ECO:0000256" key="2">
    <source>
        <dbReference type="ARBA" id="ARBA00023125"/>
    </source>
</evidence>
<feature type="DNA-binding region" description="H-T-H motif" evidence="4">
    <location>
        <begin position="38"/>
        <end position="57"/>
    </location>
</feature>
<keyword evidence="3" id="KW-0804">Transcription</keyword>
<dbReference type="Proteomes" id="UP000032233">
    <property type="component" value="Unassembled WGS sequence"/>
</dbReference>
<dbReference type="PRINTS" id="PR00455">
    <property type="entry name" value="HTHTETR"/>
</dbReference>
<evidence type="ECO:0000256" key="4">
    <source>
        <dbReference type="PROSITE-ProRule" id="PRU00335"/>
    </source>
</evidence>
<keyword evidence="7" id="KW-1185">Reference proteome</keyword>
<dbReference type="InterPro" id="IPR009057">
    <property type="entry name" value="Homeodomain-like_sf"/>
</dbReference>
<name>A0A0D2JYT3_9BACT</name>
<sequence>MTGSPQKTHRQMQKEDTRRIILNTAYQLFVEKGYAKTTMRSLAQKAGVGLGTISKHFPDKASLLITAFEGDLNRIINDSFNNLPSSGLKNQLLQLIESIYAFHSRKPAFSRALLREVLFLGGQYGEVLESQVYIFLGRIEGLIQQAINNNEIDSKINPQVGAHAFWSFYFLLLIAGLKQSSFDIKQQIKSMELFLTQHFYLHKKI</sequence>
<evidence type="ECO:0000313" key="6">
    <source>
        <dbReference type="EMBL" id="KIX14720.1"/>
    </source>
</evidence>
<keyword evidence="2 4" id="KW-0238">DNA-binding</keyword>
<dbReference type="InterPro" id="IPR001647">
    <property type="entry name" value="HTH_TetR"/>
</dbReference>
<accession>A0A0D2JYT3</accession>
<dbReference type="InterPro" id="IPR050109">
    <property type="entry name" value="HTH-type_TetR-like_transc_reg"/>
</dbReference>
<dbReference type="PROSITE" id="PS50977">
    <property type="entry name" value="HTH_TETR_2"/>
    <property type="match status" value="1"/>
</dbReference>
<keyword evidence="1" id="KW-0805">Transcription regulation</keyword>
<dbReference type="PANTHER" id="PTHR30055:SF234">
    <property type="entry name" value="HTH-TYPE TRANSCRIPTIONAL REGULATOR BETI"/>
    <property type="match status" value="1"/>
</dbReference>
<protein>
    <recommendedName>
        <fullName evidence="5">HTH tetR-type domain-containing protein</fullName>
    </recommendedName>
</protein>
<feature type="domain" description="HTH tetR-type" evidence="5">
    <location>
        <begin position="15"/>
        <end position="75"/>
    </location>
</feature>
<dbReference type="EMBL" id="AZAC01000008">
    <property type="protein sequence ID" value="KIX14720.1"/>
    <property type="molecule type" value="Genomic_DNA"/>
</dbReference>
<comment type="caution">
    <text evidence="6">The sequence shown here is derived from an EMBL/GenBank/DDBJ whole genome shotgun (WGS) entry which is preliminary data.</text>
</comment>
<dbReference type="GO" id="GO:0003700">
    <property type="term" value="F:DNA-binding transcription factor activity"/>
    <property type="evidence" value="ECO:0007669"/>
    <property type="project" value="TreeGrafter"/>
</dbReference>
<evidence type="ECO:0000259" key="5">
    <source>
        <dbReference type="PROSITE" id="PS50977"/>
    </source>
</evidence>
<dbReference type="SUPFAM" id="SSF46689">
    <property type="entry name" value="Homeodomain-like"/>
    <property type="match status" value="1"/>
</dbReference>
<dbReference type="AlphaFoldDB" id="A0A0D2JYT3"/>
<dbReference type="PROSITE" id="PS01081">
    <property type="entry name" value="HTH_TETR_1"/>
    <property type="match status" value="1"/>
</dbReference>
<dbReference type="InParanoid" id="A0A0D2JYT3"/>
<dbReference type="RefSeq" id="WP_044347375.1">
    <property type="nucleotide sequence ID" value="NZ_AZAC01000008.1"/>
</dbReference>
<reference evidence="6 7" key="1">
    <citation type="submission" date="2013-11" db="EMBL/GenBank/DDBJ databases">
        <title>Metagenomic analysis of a methanogenic consortium involved in long chain n-alkane degradation.</title>
        <authorList>
            <person name="Davidova I.A."/>
            <person name="Callaghan A.V."/>
            <person name="Wawrik B."/>
            <person name="Pruitt S."/>
            <person name="Marks C."/>
            <person name="Duncan K.E."/>
            <person name="Suflita J.M."/>
        </authorList>
    </citation>
    <scope>NUCLEOTIDE SEQUENCE [LARGE SCALE GENOMIC DNA]</scope>
    <source>
        <strain evidence="6 7">SPR</strain>
    </source>
</reference>
<dbReference type="PATRIC" id="fig|1429043.3.peg.1306"/>
<dbReference type="OrthoDB" id="9795011at2"/>
<dbReference type="Pfam" id="PF00440">
    <property type="entry name" value="TetR_N"/>
    <property type="match status" value="1"/>
</dbReference>
<dbReference type="InterPro" id="IPR023772">
    <property type="entry name" value="DNA-bd_HTH_TetR-type_CS"/>
</dbReference>